<protein>
    <submittedName>
        <fullName evidence="1">Uncharacterized protein</fullName>
    </submittedName>
</protein>
<dbReference type="Gene3D" id="1.10.10.60">
    <property type="entry name" value="Homeodomain-like"/>
    <property type="match status" value="1"/>
</dbReference>
<dbReference type="KEGG" id="taa:NMY3_00035"/>
<proteinExistence type="predicted"/>
<evidence type="ECO:0000313" key="1">
    <source>
        <dbReference type="EMBL" id="ALI34249.1"/>
    </source>
</evidence>
<name>A0A654LV50_9ARCH</name>
<sequence>MTTKITQFSNSTIIQKYLNGKTLDQIVKETNLSKGTVYNLVKRWKDNLGSIGVDEIREFAITVNKSGLTIQECA</sequence>
<dbReference type="Pfam" id="PF13384">
    <property type="entry name" value="HTH_23"/>
    <property type="match status" value="1"/>
</dbReference>
<keyword evidence="2" id="KW-1185">Reference proteome</keyword>
<accession>A0A654LV50</accession>
<organism evidence="1 2">
    <name type="scientific">Candidatus Nitrosocosmicus oleophilus</name>
    <dbReference type="NCBI Taxonomy" id="1353260"/>
    <lineage>
        <taxon>Archaea</taxon>
        <taxon>Nitrososphaerota</taxon>
        <taxon>Nitrososphaeria</taxon>
        <taxon>Nitrososphaerales</taxon>
        <taxon>Nitrososphaeraceae</taxon>
        <taxon>Candidatus Nitrosocosmicus</taxon>
    </lineage>
</organism>
<dbReference type="OrthoDB" id="12040at2157"/>
<evidence type="ECO:0000313" key="2">
    <source>
        <dbReference type="Proteomes" id="UP000058925"/>
    </source>
</evidence>
<dbReference type="RefSeq" id="WP_196816946.1">
    <property type="nucleotide sequence ID" value="NZ_CP012850.1"/>
</dbReference>
<reference evidence="2" key="1">
    <citation type="submission" date="2015-10" db="EMBL/GenBank/DDBJ databases">
        <title>Niche specialization of a soil ammonia-oxidizing archaeon, Candidatus Nitrosocosmicus oleophilus.</title>
        <authorList>
            <person name="Jung M.-Y."/>
            <person name="Rhee S.-K."/>
        </authorList>
    </citation>
    <scope>NUCLEOTIDE SEQUENCE [LARGE SCALE GENOMIC DNA]</scope>
    <source>
        <strain evidence="2">MY3</strain>
    </source>
</reference>
<dbReference type="GeneID" id="60420263"/>
<dbReference type="Proteomes" id="UP000058925">
    <property type="component" value="Chromosome"/>
</dbReference>
<dbReference type="EMBL" id="CP012850">
    <property type="protein sequence ID" value="ALI34249.1"/>
    <property type="molecule type" value="Genomic_DNA"/>
</dbReference>
<gene>
    <name evidence="1" type="ORF">NMY3_00035</name>
</gene>
<dbReference type="AlphaFoldDB" id="A0A654LV50"/>